<reference evidence="2 3" key="1">
    <citation type="journal article" date="2018" name="Sci. Rep.">
        <title>Genomic signatures of local adaptation to the degree of environmental predictability in rotifers.</title>
        <authorList>
            <person name="Franch-Gras L."/>
            <person name="Hahn C."/>
            <person name="Garcia-Roger E.M."/>
            <person name="Carmona M.J."/>
            <person name="Serra M."/>
            <person name="Gomez A."/>
        </authorList>
    </citation>
    <scope>NUCLEOTIDE SEQUENCE [LARGE SCALE GENOMIC DNA]</scope>
    <source>
        <strain evidence="2">HYR1</strain>
    </source>
</reference>
<dbReference type="SUPFAM" id="SSF50923">
    <property type="entry name" value="Hemopexin-like domain"/>
    <property type="match status" value="1"/>
</dbReference>
<feature type="non-terminal residue" evidence="2">
    <location>
        <position position="1"/>
    </location>
</feature>
<dbReference type="Proteomes" id="UP000276133">
    <property type="component" value="Unassembled WGS sequence"/>
</dbReference>
<evidence type="ECO:0000256" key="1">
    <source>
        <dbReference type="PROSITE-ProRule" id="PRU01011"/>
    </source>
</evidence>
<sequence length="203" mass="23625">AIAKTTKSINVDFLPCFSKIQSFFIDPVSATNYAILEDNSVLYKYDLDGKSWKKDSLKNLYSNLPLKARGGITDDNGTIWFFNTNQIYAFKNGQSIPDFPKTITDFLYPLNPLAAVFKNHKLYLFKNKLLYELNIEKLKIDKIHRPQYIFENFPLHLNAAFRHNGLQYFYSNQNYSIYDEKNSKILDGYPKAIITDWSLCRSS</sequence>
<dbReference type="STRING" id="10195.A0A3M7RR45"/>
<dbReference type="OrthoDB" id="406838at2759"/>
<dbReference type="AlphaFoldDB" id="A0A3M7RR45"/>
<proteinExistence type="predicted"/>
<dbReference type="InterPro" id="IPR036375">
    <property type="entry name" value="Hemopexin-like_dom_sf"/>
</dbReference>
<gene>
    <name evidence="2" type="ORF">BpHYR1_038383</name>
</gene>
<dbReference type="PROSITE" id="PS51642">
    <property type="entry name" value="HEMOPEXIN_2"/>
    <property type="match status" value="1"/>
</dbReference>
<comment type="caution">
    <text evidence="2">The sequence shown here is derived from an EMBL/GenBank/DDBJ whole genome shotgun (WGS) entry which is preliminary data.</text>
</comment>
<dbReference type="Gene3D" id="2.110.10.10">
    <property type="entry name" value="Hemopexin-like domain"/>
    <property type="match status" value="1"/>
</dbReference>
<organism evidence="2 3">
    <name type="scientific">Brachionus plicatilis</name>
    <name type="common">Marine rotifer</name>
    <name type="synonym">Brachionus muelleri</name>
    <dbReference type="NCBI Taxonomy" id="10195"/>
    <lineage>
        <taxon>Eukaryota</taxon>
        <taxon>Metazoa</taxon>
        <taxon>Spiralia</taxon>
        <taxon>Gnathifera</taxon>
        <taxon>Rotifera</taxon>
        <taxon>Eurotatoria</taxon>
        <taxon>Monogononta</taxon>
        <taxon>Pseudotrocha</taxon>
        <taxon>Ploima</taxon>
        <taxon>Brachionidae</taxon>
        <taxon>Brachionus</taxon>
    </lineage>
</organism>
<dbReference type="EMBL" id="REGN01002811">
    <property type="protein sequence ID" value="RNA26012.1"/>
    <property type="molecule type" value="Genomic_DNA"/>
</dbReference>
<keyword evidence="3" id="KW-1185">Reference proteome</keyword>
<dbReference type="InterPro" id="IPR018487">
    <property type="entry name" value="Hemopexin-like_repeat"/>
</dbReference>
<feature type="repeat" description="Hemopexin" evidence="1">
    <location>
        <begin position="154"/>
        <end position="200"/>
    </location>
</feature>
<accession>A0A3M7RR45</accession>
<name>A0A3M7RR45_BRAPC</name>
<evidence type="ECO:0000313" key="2">
    <source>
        <dbReference type="EMBL" id="RNA26012.1"/>
    </source>
</evidence>
<protein>
    <submittedName>
        <fullName evidence="2">Stromelysin</fullName>
    </submittedName>
</protein>
<evidence type="ECO:0000313" key="3">
    <source>
        <dbReference type="Proteomes" id="UP000276133"/>
    </source>
</evidence>